<keyword evidence="3" id="KW-1185">Reference proteome</keyword>
<dbReference type="AlphaFoldDB" id="A0A0V1C458"/>
<protein>
    <submittedName>
        <fullName evidence="2">Uncharacterized protein</fullName>
    </submittedName>
</protein>
<feature type="compositionally biased region" description="Basic and acidic residues" evidence="1">
    <location>
        <begin position="149"/>
        <end position="194"/>
    </location>
</feature>
<dbReference type="OrthoDB" id="5920196at2759"/>
<feature type="region of interest" description="Disordered" evidence="1">
    <location>
        <begin position="87"/>
        <end position="129"/>
    </location>
</feature>
<sequence>FKEWSKENVKTRTARSRTREGKSVRLELIPRSENFPINSNRFLSLQYANEDRLKIALSSISNGALVCFICVASNSIVKRQTLAENADDTKQIEDDTKQIEDDTKRIEDHTKQIEDHTKQNKRRQSSWDPNSVGLGLGYFERAKLSHNRGPHEADRGRHEADRGRHEADRGRHEADRGPHEADRGPHEAEQEKTKFLGPQFCRSGIGILRKGEVIP</sequence>
<feature type="non-terminal residue" evidence="2">
    <location>
        <position position="215"/>
    </location>
</feature>
<dbReference type="EMBL" id="JYDI01000844">
    <property type="protein sequence ID" value="KRY43880.1"/>
    <property type="molecule type" value="Genomic_DNA"/>
</dbReference>
<gene>
    <name evidence="2" type="ORF">T03_9141</name>
</gene>
<feature type="region of interest" description="Disordered" evidence="1">
    <location>
        <begin position="146"/>
        <end position="197"/>
    </location>
</feature>
<dbReference type="Proteomes" id="UP000054653">
    <property type="component" value="Unassembled WGS sequence"/>
</dbReference>
<evidence type="ECO:0000256" key="1">
    <source>
        <dbReference type="SAM" id="MobiDB-lite"/>
    </source>
</evidence>
<name>A0A0V1C458_TRIBR</name>
<feature type="non-terminal residue" evidence="2">
    <location>
        <position position="1"/>
    </location>
</feature>
<organism evidence="2 3">
    <name type="scientific">Trichinella britovi</name>
    <name type="common">Parasitic roundworm</name>
    <dbReference type="NCBI Taxonomy" id="45882"/>
    <lineage>
        <taxon>Eukaryota</taxon>
        <taxon>Metazoa</taxon>
        <taxon>Ecdysozoa</taxon>
        <taxon>Nematoda</taxon>
        <taxon>Enoplea</taxon>
        <taxon>Dorylaimia</taxon>
        <taxon>Trichinellida</taxon>
        <taxon>Trichinellidae</taxon>
        <taxon>Trichinella</taxon>
    </lineage>
</organism>
<dbReference type="STRING" id="45882.A0A0V1C458"/>
<comment type="caution">
    <text evidence="2">The sequence shown here is derived from an EMBL/GenBank/DDBJ whole genome shotgun (WGS) entry which is preliminary data.</text>
</comment>
<evidence type="ECO:0000313" key="3">
    <source>
        <dbReference type="Proteomes" id="UP000054653"/>
    </source>
</evidence>
<proteinExistence type="predicted"/>
<feature type="compositionally biased region" description="Basic and acidic residues" evidence="1">
    <location>
        <begin position="87"/>
        <end position="118"/>
    </location>
</feature>
<reference evidence="2 3" key="1">
    <citation type="submission" date="2015-01" db="EMBL/GenBank/DDBJ databases">
        <title>Evolution of Trichinella species and genotypes.</title>
        <authorList>
            <person name="Korhonen P.K."/>
            <person name="Edoardo P."/>
            <person name="Giuseppe L.R."/>
            <person name="Gasser R.B."/>
        </authorList>
    </citation>
    <scope>NUCLEOTIDE SEQUENCE [LARGE SCALE GENOMIC DNA]</scope>
    <source>
        <strain evidence="2">ISS120</strain>
    </source>
</reference>
<evidence type="ECO:0000313" key="2">
    <source>
        <dbReference type="EMBL" id="KRY43880.1"/>
    </source>
</evidence>
<accession>A0A0V1C458</accession>